<reference evidence="2 3" key="1">
    <citation type="submission" date="2017-11" db="EMBL/GenBank/DDBJ databases">
        <title>De-novo sequencing of pomegranate (Punica granatum L.) genome.</title>
        <authorList>
            <person name="Akparov Z."/>
            <person name="Amiraslanov A."/>
            <person name="Hajiyeva S."/>
            <person name="Abbasov M."/>
            <person name="Kaur K."/>
            <person name="Hamwieh A."/>
            <person name="Solovyev V."/>
            <person name="Salamov A."/>
            <person name="Braich B."/>
            <person name="Kosarev P."/>
            <person name="Mahmoud A."/>
            <person name="Hajiyev E."/>
            <person name="Babayeva S."/>
            <person name="Izzatullayeva V."/>
            <person name="Mammadov A."/>
            <person name="Mammadov A."/>
            <person name="Sharifova S."/>
            <person name="Ojaghi J."/>
            <person name="Eynullazada K."/>
            <person name="Bayramov B."/>
            <person name="Abdulazimova A."/>
            <person name="Shahmuradov I."/>
        </authorList>
    </citation>
    <scope>NUCLEOTIDE SEQUENCE [LARGE SCALE GENOMIC DNA]</scope>
    <source>
        <strain evidence="3">cv. AG2017</strain>
        <tissue evidence="2">Leaf</tissue>
    </source>
</reference>
<feature type="compositionally biased region" description="Basic residues" evidence="1">
    <location>
        <begin position="7"/>
        <end position="27"/>
    </location>
</feature>
<comment type="caution">
    <text evidence="2">The sequence shown here is derived from an EMBL/GenBank/DDBJ whole genome shotgun (WGS) entry which is preliminary data.</text>
</comment>
<evidence type="ECO:0000256" key="1">
    <source>
        <dbReference type="SAM" id="MobiDB-lite"/>
    </source>
</evidence>
<sequence length="81" mass="9245">MNNPLAHGKKQKAKRKREKQGRHHRQLGYRFAGVGMSRLRPTNLRDSVNSRRRTERVITPKALRWLQGDSNLGSSANLSAP</sequence>
<organism evidence="2 3">
    <name type="scientific">Punica granatum</name>
    <name type="common">Pomegranate</name>
    <dbReference type="NCBI Taxonomy" id="22663"/>
    <lineage>
        <taxon>Eukaryota</taxon>
        <taxon>Viridiplantae</taxon>
        <taxon>Streptophyta</taxon>
        <taxon>Embryophyta</taxon>
        <taxon>Tracheophyta</taxon>
        <taxon>Spermatophyta</taxon>
        <taxon>Magnoliopsida</taxon>
        <taxon>eudicotyledons</taxon>
        <taxon>Gunneridae</taxon>
        <taxon>Pentapetalae</taxon>
        <taxon>rosids</taxon>
        <taxon>malvids</taxon>
        <taxon>Myrtales</taxon>
        <taxon>Lythraceae</taxon>
        <taxon>Punica</taxon>
    </lineage>
</organism>
<name>A0A2I0J3J0_PUNGR</name>
<protein>
    <submittedName>
        <fullName evidence="2">Uncharacterized protein</fullName>
    </submittedName>
</protein>
<dbReference type="Proteomes" id="UP000233551">
    <property type="component" value="Unassembled WGS sequence"/>
</dbReference>
<accession>A0A2I0J3J0</accession>
<dbReference type="AlphaFoldDB" id="A0A2I0J3J0"/>
<evidence type="ECO:0000313" key="2">
    <source>
        <dbReference type="EMBL" id="PKI50500.1"/>
    </source>
</evidence>
<feature type="region of interest" description="Disordered" evidence="1">
    <location>
        <begin position="1"/>
        <end position="55"/>
    </location>
</feature>
<evidence type="ECO:0000313" key="3">
    <source>
        <dbReference type="Proteomes" id="UP000233551"/>
    </source>
</evidence>
<dbReference type="EMBL" id="PGOL01002108">
    <property type="protein sequence ID" value="PKI50500.1"/>
    <property type="molecule type" value="Genomic_DNA"/>
</dbReference>
<proteinExistence type="predicted"/>
<gene>
    <name evidence="2" type="ORF">CRG98_029105</name>
</gene>
<keyword evidence="3" id="KW-1185">Reference proteome</keyword>